<evidence type="ECO:0008006" key="4">
    <source>
        <dbReference type="Google" id="ProtNLM"/>
    </source>
</evidence>
<accession>A0ABU5TB48</accession>
<evidence type="ECO:0000313" key="2">
    <source>
        <dbReference type="EMBL" id="MEA5456656.1"/>
    </source>
</evidence>
<dbReference type="EMBL" id="JAYGGQ010000016">
    <property type="protein sequence ID" value="MEA5456656.1"/>
    <property type="molecule type" value="Genomic_DNA"/>
</dbReference>
<keyword evidence="1" id="KW-0812">Transmembrane</keyword>
<feature type="transmembrane region" description="Helical" evidence="1">
    <location>
        <begin position="95"/>
        <end position="116"/>
    </location>
</feature>
<feature type="transmembrane region" description="Helical" evidence="1">
    <location>
        <begin position="122"/>
        <end position="141"/>
    </location>
</feature>
<dbReference type="RefSeq" id="WP_323280555.1">
    <property type="nucleotide sequence ID" value="NZ_JAYGGQ010000016.1"/>
</dbReference>
<name>A0ABU5TB48_9MICC</name>
<proteinExistence type="predicted"/>
<evidence type="ECO:0000256" key="1">
    <source>
        <dbReference type="SAM" id="Phobius"/>
    </source>
</evidence>
<keyword evidence="1" id="KW-1133">Transmembrane helix</keyword>
<gene>
    <name evidence="2" type="ORF">SPF06_18180</name>
</gene>
<reference evidence="2 3" key="1">
    <citation type="submission" date="2023-12" db="EMBL/GenBank/DDBJ databases">
        <title>Sinomonas terricola sp. nov, isolated from litchi orchard soil in Guangdong, PR China.</title>
        <authorList>
            <person name="Jiaxin W."/>
            <person name="Yang Z."/>
            <person name="Honghui Z."/>
        </authorList>
    </citation>
    <scope>NUCLEOTIDE SEQUENCE [LARGE SCALE GENOMIC DNA]</scope>
    <source>
        <strain evidence="2 3">JGH33</strain>
    </source>
</reference>
<organism evidence="2 3">
    <name type="scientific">Sinomonas terricola</name>
    <dbReference type="NCBI Taxonomy" id="3110330"/>
    <lineage>
        <taxon>Bacteria</taxon>
        <taxon>Bacillati</taxon>
        <taxon>Actinomycetota</taxon>
        <taxon>Actinomycetes</taxon>
        <taxon>Micrococcales</taxon>
        <taxon>Micrococcaceae</taxon>
        <taxon>Sinomonas</taxon>
    </lineage>
</organism>
<comment type="caution">
    <text evidence="2">The sequence shown here is derived from an EMBL/GenBank/DDBJ whole genome shotgun (WGS) entry which is preliminary data.</text>
</comment>
<keyword evidence="1" id="KW-0472">Membrane</keyword>
<feature type="transmembrane region" description="Helical" evidence="1">
    <location>
        <begin position="26"/>
        <end position="46"/>
    </location>
</feature>
<protein>
    <recommendedName>
        <fullName evidence="4">Patatin</fullName>
    </recommendedName>
</protein>
<evidence type="ECO:0000313" key="3">
    <source>
        <dbReference type="Proteomes" id="UP001304769"/>
    </source>
</evidence>
<keyword evidence="3" id="KW-1185">Reference proteome</keyword>
<feature type="transmembrane region" description="Helical" evidence="1">
    <location>
        <begin position="66"/>
        <end position="83"/>
    </location>
</feature>
<sequence>MSTADLPRTVPGRNGRGLLAWASADPLRAVLAAIAVVTIVSGAAQIPLGDVVLRLLGVAPGLVERQLFGTIGMFMIIVGGLLLHTLATSTANRPVLLWCGLQKVGAAAAVGIGVATAAFAPLALGVASFDFVTGILCLVYLRKLPRAGRLPS</sequence>
<dbReference type="Proteomes" id="UP001304769">
    <property type="component" value="Unassembled WGS sequence"/>
</dbReference>